<evidence type="ECO:0000256" key="4">
    <source>
        <dbReference type="ARBA" id="ARBA00022989"/>
    </source>
</evidence>
<dbReference type="InterPro" id="IPR007881">
    <property type="entry name" value="UNC-50"/>
</dbReference>
<dbReference type="PANTHER" id="PTHR12841">
    <property type="entry name" value="PROTEIN UNC-50 HOMOLOG"/>
    <property type="match status" value="1"/>
</dbReference>
<protein>
    <recommendedName>
        <fullName evidence="9">UNC-50 family protein</fullName>
    </recommendedName>
</protein>
<keyword evidence="4 6" id="KW-1133">Transmembrane helix</keyword>
<proteinExistence type="inferred from homology"/>
<comment type="similarity">
    <text evidence="2">Belongs to the unc-50 family.</text>
</comment>
<evidence type="ECO:0000313" key="8">
    <source>
        <dbReference type="Proteomes" id="UP001141327"/>
    </source>
</evidence>
<accession>A0ABQ8UM30</accession>
<dbReference type="EMBL" id="JAPMOS010000029">
    <property type="protein sequence ID" value="KAJ4458404.1"/>
    <property type="molecule type" value="Genomic_DNA"/>
</dbReference>
<evidence type="ECO:0000256" key="5">
    <source>
        <dbReference type="ARBA" id="ARBA00023136"/>
    </source>
</evidence>
<dbReference type="Proteomes" id="UP001141327">
    <property type="component" value="Unassembled WGS sequence"/>
</dbReference>
<evidence type="ECO:0008006" key="9">
    <source>
        <dbReference type="Google" id="ProtNLM"/>
    </source>
</evidence>
<comment type="subcellular location">
    <subcellularLocation>
        <location evidence="1">Membrane</location>
        <topology evidence="1">Multi-pass membrane protein</topology>
    </subcellularLocation>
</comment>
<evidence type="ECO:0000256" key="1">
    <source>
        <dbReference type="ARBA" id="ARBA00004141"/>
    </source>
</evidence>
<dbReference type="PANTHER" id="PTHR12841:SF6">
    <property type="entry name" value="PROTEIN UNC-50 HOMOLOG"/>
    <property type="match status" value="1"/>
</dbReference>
<keyword evidence="5 6" id="KW-0472">Membrane</keyword>
<dbReference type="Pfam" id="PF05216">
    <property type="entry name" value="UNC-50"/>
    <property type="match status" value="1"/>
</dbReference>
<feature type="transmembrane region" description="Helical" evidence="6">
    <location>
        <begin position="210"/>
        <end position="232"/>
    </location>
</feature>
<keyword evidence="8" id="KW-1185">Reference proteome</keyword>
<evidence type="ECO:0000313" key="7">
    <source>
        <dbReference type="EMBL" id="KAJ4458404.1"/>
    </source>
</evidence>
<evidence type="ECO:0000256" key="3">
    <source>
        <dbReference type="ARBA" id="ARBA00022692"/>
    </source>
</evidence>
<evidence type="ECO:0000256" key="2">
    <source>
        <dbReference type="ARBA" id="ARBA00006293"/>
    </source>
</evidence>
<reference evidence="7" key="1">
    <citation type="journal article" date="2022" name="bioRxiv">
        <title>Genomics of Preaxostyla Flagellates Illuminates Evolutionary Transitions and the Path Towards Mitochondrial Loss.</title>
        <authorList>
            <person name="Novak L.V.F."/>
            <person name="Treitli S.C."/>
            <person name="Pyrih J."/>
            <person name="Halakuc P."/>
            <person name="Pipaliya S.V."/>
            <person name="Vacek V."/>
            <person name="Brzon O."/>
            <person name="Soukal P."/>
            <person name="Eme L."/>
            <person name="Dacks J.B."/>
            <person name="Karnkowska A."/>
            <person name="Elias M."/>
            <person name="Hampl V."/>
        </authorList>
    </citation>
    <scope>NUCLEOTIDE SEQUENCE</scope>
    <source>
        <strain evidence="7">RCP-MX</strain>
    </source>
</reference>
<feature type="transmembrane region" description="Helical" evidence="6">
    <location>
        <begin position="181"/>
        <end position="204"/>
    </location>
</feature>
<gene>
    <name evidence="7" type="ORF">PAPYR_5788</name>
</gene>
<comment type="caution">
    <text evidence="7">The sequence shown here is derived from an EMBL/GenBank/DDBJ whole genome shotgun (WGS) entry which is preliminary data.</text>
</comment>
<sequence>MLGEPYLQPTPSFLTYLRRVITWREMDFEQSFTNMFYFCIQPSRAYRNTSYHKQTKNFWARDDPAPVVVQIAFILAASVAYSAAFASSVGEFLWYFFFHSSFFFFAIGCVMSTISRFVANRYLRTPGPSHHTIEQRVEWMYAFDVHCNSYFPFFLWTTVFQYFLLPLLLRPGILGRFLSNGIHVVAVFQYCYVSFLGFNVLPFLHNTQYWLAPAAVFALVMLLLTLFTSLNLTRLLLSITFG</sequence>
<keyword evidence="3 6" id="KW-0812">Transmembrane</keyword>
<feature type="transmembrane region" description="Helical" evidence="6">
    <location>
        <begin position="67"/>
        <end position="85"/>
    </location>
</feature>
<feature type="transmembrane region" description="Helical" evidence="6">
    <location>
        <begin position="150"/>
        <end position="169"/>
    </location>
</feature>
<organism evidence="7 8">
    <name type="scientific">Paratrimastix pyriformis</name>
    <dbReference type="NCBI Taxonomy" id="342808"/>
    <lineage>
        <taxon>Eukaryota</taxon>
        <taxon>Metamonada</taxon>
        <taxon>Preaxostyla</taxon>
        <taxon>Paratrimastigidae</taxon>
        <taxon>Paratrimastix</taxon>
    </lineage>
</organism>
<name>A0ABQ8UM30_9EUKA</name>
<evidence type="ECO:0000256" key="6">
    <source>
        <dbReference type="SAM" id="Phobius"/>
    </source>
</evidence>
<feature type="transmembrane region" description="Helical" evidence="6">
    <location>
        <begin position="92"/>
        <end position="114"/>
    </location>
</feature>